<evidence type="ECO:0008006" key="3">
    <source>
        <dbReference type="Google" id="ProtNLM"/>
    </source>
</evidence>
<sequence>MVLKKVERFDYLRLREGIKILLPTSRDNVIAGSIVWSNEWAPYCSIGSERDEILHESVNHSVEFASYDGVHIQNIEHMRSSIKKLFIFSTINTIIEIIGKSSSRIYVTENVQSNNQ</sequence>
<proteinExistence type="predicted"/>
<protein>
    <recommendedName>
        <fullName evidence="3">ISXO2-like transposase domain-containing protein</fullName>
    </recommendedName>
</protein>
<dbReference type="Proteomes" id="UP000031668">
    <property type="component" value="Unassembled WGS sequence"/>
</dbReference>
<evidence type="ECO:0000313" key="1">
    <source>
        <dbReference type="EMBL" id="KII71105.1"/>
    </source>
</evidence>
<evidence type="ECO:0000313" key="2">
    <source>
        <dbReference type="Proteomes" id="UP000031668"/>
    </source>
</evidence>
<accession>A0A0C2N473</accession>
<reference evidence="1 2" key="1">
    <citation type="journal article" date="2014" name="Genome Biol. Evol.">
        <title>The genome of the myxosporean Thelohanellus kitauei shows adaptations to nutrient acquisition within its fish host.</title>
        <authorList>
            <person name="Yang Y."/>
            <person name="Xiong J."/>
            <person name="Zhou Z."/>
            <person name="Huo F."/>
            <person name="Miao W."/>
            <person name="Ran C."/>
            <person name="Liu Y."/>
            <person name="Zhang J."/>
            <person name="Feng J."/>
            <person name="Wang M."/>
            <person name="Wang M."/>
            <person name="Wang L."/>
            <person name="Yao B."/>
        </authorList>
    </citation>
    <scope>NUCLEOTIDE SEQUENCE [LARGE SCALE GENOMIC DNA]</scope>
    <source>
        <strain evidence="1">Wuqing</strain>
    </source>
</reference>
<gene>
    <name evidence="1" type="ORF">RF11_04750</name>
</gene>
<dbReference type="AlphaFoldDB" id="A0A0C2N473"/>
<comment type="caution">
    <text evidence="1">The sequence shown here is derived from an EMBL/GenBank/DDBJ whole genome shotgun (WGS) entry which is preliminary data.</text>
</comment>
<organism evidence="1 2">
    <name type="scientific">Thelohanellus kitauei</name>
    <name type="common">Myxosporean</name>
    <dbReference type="NCBI Taxonomy" id="669202"/>
    <lineage>
        <taxon>Eukaryota</taxon>
        <taxon>Metazoa</taxon>
        <taxon>Cnidaria</taxon>
        <taxon>Myxozoa</taxon>
        <taxon>Myxosporea</taxon>
        <taxon>Bivalvulida</taxon>
        <taxon>Platysporina</taxon>
        <taxon>Myxobolidae</taxon>
        <taxon>Thelohanellus</taxon>
    </lineage>
</organism>
<dbReference type="OrthoDB" id="10649432at2759"/>
<name>A0A0C2N473_THEKT</name>
<dbReference type="EMBL" id="JWZT01001860">
    <property type="protein sequence ID" value="KII71105.1"/>
    <property type="molecule type" value="Genomic_DNA"/>
</dbReference>
<keyword evidence="2" id="KW-1185">Reference proteome</keyword>